<dbReference type="InterPro" id="IPR046341">
    <property type="entry name" value="SET_dom_sf"/>
</dbReference>
<dbReference type="EnsemblMetazoa" id="XM_014402899.2">
    <property type="protein sequence ID" value="XP_014258385.1"/>
    <property type="gene ID" value="LOC106671920"/>
</dbReference>
<dbReference type="Gene3D" id="1.10.220.160">
    <property type="match status" value="1"/>
</dbReference>
<dbReference type="GO" id="GO:0008757">
    <property type="term" value="F:S-adenosylmethionine-dependent methyltransferase activity"/>
    <property type="evidence" value="ECO:0007669"/>
    <property type="project" value="UniProtKB-ARBA"/>
</dbReference>
<dbReference type="InterPro" id="IPR001214">
    <property type="entry name" value="SET_dom"/>
</dbReference>
<dbReference type="InterPro" id="IPR002893">
    <property type="entry name" value="Znf_MYND"/>
</dbReference>
<evidence type="ECO:0000256" key="5">
    <source>
        <dbReference type="ARBA" id="ARBA00022771"/>
    </source>
</evidence>
<accession>A0A8I6S895</accession>
<dbReference type="InterPro" id="IPR011990">
    <property type="entry name" value="TPR-like_helical_dom_sf"/>
</dbReference>
<keyword evidence="1" id="KW-0489">Methyltransferase</keyword>
<dbReference type="GO" id="GO:0032259">
    <property type="term" value="P:methylation"/>
    <property type="evidence" value="ECO:0007669"/>
    <property type="project" value="UniProtKB-KW"/>
</dbReference>
<dbReference type="Gene3D" id="2.170.270.10">
    <property type="entry name" value="SET domain"/>
    <property type="match status" value="1"/>
</dbReference>
<keyword evidence="5 10" id="KW-0863">Zinc-finger</keyword>
<dbReference type="SUPFAM" id="SSF48452">
    <property type="entry name" value="TPR-like"/>
    <property type="match status" value="1"/>
</dbReference>
<evidence type="ECO:0000256" key="8">
    <source>
        <dbReference type="ARBA" id="ARBA00093635"/>
    </source>
</evidence>
<proteinExistence type="predicted"/>
<dbReference type="Pfam" id="PF00856">
    <property type="entry name" value="SET"/>
    <property type="match status" value="1"/>
</dbReference>
<dbReference type="CDD" id="cd10536">
    <property type="entry name" value="SET_SMYD4"/>
    <property type="match status" value="1"/>
</dbReference>
<organism evidence="13 14">
    <name type="scientific">Cimex lectularius</name>
    <name type="common">Bed bug</name>
    <name type="synonym">Acanthia lectularia</name>
    <dbReference type="NCBI Taxonomy" id="79782"/>
    <lineage>
        <taxon>Eukaryota</taxon>
        <taxon>Metazoa</taxon>
        <taxon>Ecdysozoa</taxon>
        <taxon>Arthropoda</taxon>
        <taxon>Hexapoda</taxon>
        <taxon>Insecta</taxon>
        <taxon>Pterygota</taxon>
        <taxon>Neoptera</taxon>
        <taxon>Paraneoptera</taxon>
        <taxon>Hemiptera</taxon>
        <taxon>Heteroptera</taxon>
        <taxon>Panheteroptera</taxon>
        <taxon>Cimicomorpha</taxon>
        <taxon>Cimicidae</taxon>
        <taxon>Cimex</taxon>
    </lineage>
</organism>
<keyword evidence="4" id="KW-0479">Metal-binding</keyword>
<dbReference type="PROSITE" id="PS50280">
    <property type="entry name" value="SET"/>
    <property type="match status" value="1"/>
</dbReference>
<keyword evidence="6" id="KW-0862">Zinc</keyword>
<evidence type="ECO:0000313" key="14">
    <source>
        <dbReference type="Proteomes" id="UP000494040"/>
    </source>
</evidence>
<keyword evidence="14" id="KW-1185">Reference proteome</keyword>
<dbReference type="InterPro" id="IPR044421">
    <property type="entry name" value="SMYD4_SET"/>
</dbReference>
<sequence length="666" mass="76129">MADDQLEWLCSSVTLQSDKRGFFQEFAENVSSSVDEGWLRDFGLLAIDKERILHCYRDPKVKPLVRSTLANVQRIFRGKCAPFSKTKREEADQFYKRGNNERAVTLANQSVARAPYPGLDMTVDDGLSLPLALWVRARPFHASGKYRLALNDAQLAVKNRLPEDLKLNAYELISDCFLRLGLKKQAEIALRIVVNLAMIRGDKGSEERHQAILADIDANVNPVEEWMGGEELPELLEGESRAMPYLSSSLSMKRSMEKGRYMVANTSIKTGSTLAVEEPYSSVLRFEKNGTHCLNCFKRVETVIPCRDCSGVAYCTEECRLSGDQYHKWECPFTELMIGSGMSVLSQLSLRMITQSNVLFFKDLVTAIQDNLDHPYLQVYNMETHCKERQPKDFLYRTLMALFLLEILRNSGYFKQHGSQNPDELSDMEVMVGCLLLRQLQLTQYNVHEIYETYVKPEGKPWTLKDSKAHYIGVGLYPSSSMFNHGCNPTMARYFIGKNLVLRAERPLARGEEVTENYGVSCTLKAFEERKKTLKARYRFDCLCIACRENWPKLADLDEARLIIKCSRTPCVGVFEYKEVVERWNCPVCKQKNDVQPQLARCGRFKEEFEKAQGLVESLKLDEAVRTLCTLIDSASEVVAQPNKFLYTAMESLRTCWACSHNFHLL</sequence>
<feature type="domain" description="MYND-type" evidence="12">
    <location>
        <begin position="293"/>
        <end position="331"/>
    </location>
</feature>
<dbReference type="GO" id="GO:0008276">
    <property type="term" value="F:protein methyltransferase activity"/>
    <property type="evidence" value="ECO:0007669"/>
    <property type="project" value="UniProtKB-ARBA"/>
</dbReference>
<evidence type="ECO:0000256" key="9">
    <source>
        <dbReference type="ARBA" id="ARBA00093680"/>
    </source>
</evidence>
<protein>
    <recommendedName>
        <fullName evidence="8">Protein-lysine N-methyltransferase SMYD4</fullName>
    </recommendedName>
    <alternativeName>
        <fullName evidence="9">SET and MYND domain-containing protein 4</fullName>
    </alternativeName>
</protein>
<dbReference type="Gene3D" id="6.10.140.2220">
    <property type="match status" value="1"/>
</dbReference>
<dbReference type="RefSeq" id="XP_014258385.1">
    <property type="nucleotide sequence ID" value="XM_014402899.2"/>
</dbReference>
<dbReference type="PROSITE" id="PS50865">
    <property type="entry name" value="ZF_MYND_2"/>
    <property type="match status" value="1"/>
</dbReference>
<name>A0A8I6S895_CIMLE</name>
<feature type="domain" description="SET" evidence="11">
    <location>
        <begin position="248"/>
        <end position="519"/>
    </location>
</feature>
<dbReference type="SUPFAM" id="SSF144232">
    <property type="entry name" value="HIT/MYND zinc finger-like"/>
    <property type="match status" value="1"/>
</dbReference>
<dbReference type="GO" id="GO:0008270">
    <property type="term" value="F:zinc ion binding"/>
    <property type="evidence" value="ECO:0007669"/>
    <property type="project" value="UniProtKB-KW"/>
</dbReference>
<evidence type="ECO:0000259" key="12">
    <source>
        <dbReference type="PROSITE" id="PS50865"/>
    </source>
</evidence>
<dbReference type="PANTHER" id="PTHR46165:SF5">
    <property type="entry name" value="RE32936P"/>
    <property type="match status" value="1"/>
</dbReference>
<evidence type="ECO:0000259" key="11">
    <source>
        <dbReference type="PROSITE" id="PS50280"/>
    </source>
</evidence>
<evidence type="ECO:0000256" key="1">
    <source>
        <dbReference type="ARBA" id="ARBA00022603"/>
    </source>
</evidence>
<keyword evidence="3" id="KW-0949">S-adenosyl-L-methionine</keyword>
<reference evidence="13" key="1">
    <citation type="submission" date="2022-01" db="UniProtKB">
        <authorList>
            <consortium name="EnsemblMetazoa"/>
        </authorList>
    </citation>
    <scope>IDENTIFICATION</scope>
</reference>
<evidence type="ECO:0000256" key="3">
    <source>
        <dbReference type="ARBA" id="ARBA00022691"/>
    </source>
</evidence>
<evidence type="ECO:0000256" key="2">
    <source>
        <dbReference type="ARBA" id="ARBA00022679"/>
    </source>
</evidence>
<dbReference type="Proteomes" id="UP000494040">
    <property type="component" value="Unassembled WGS sequence"/>
</dbReference>
<dbReference type="GO" id="GO:0042826">
    <property type="term" value="F:histone deacetylase binding"/>
    <property type="evidence" value="ECO:0007669"/>
    <property type="project" value="TreeGrafter"/>
</dbReference>
<dbReference type="GO" id="GO:0008170">
    <property type="term" value="F:N-methyltransferase activity"/>
    <property type="evidence" value="ECO:0007669"/>
    <property type="project" value="UniProtKB-ARBA"/>
</dbReference>
<dbReference type="PANTHER" id="PTHR46165">
    <property type="entry name" value="SET AND MYND DOMAIN-CONTAINING PROTEIN 4"/>
    <property type="match status" value="1"/>
</dbReference>
<dbReference type="OrthoDB" id="1028014at2759"/>
<dbReference type="GeneID" id="106671920"/>
<evidence type="ECO:0000256" key="4">
    <source>
        <dbReference type="ARBA" id="ARBA00022723"/>
    </source>
</evidence>
<dbReference type="InterPro" id="IPR052097">
    <property type="entry name" value="SET-MYND_domain_protein"/>
</dbReference>
<dbReference type="GO" id="GO:0005737">
    <property type="term" value="C:cytoplasm"/>
    <property type="evidence" value="ECO:0007669"/>
    <property type="project" value="TreeGrafter"/>
</dbReference>
<dbReference type="GO" id="GO:0005634">
    <property type="term" value="C:nucleus"/>
    <property type="evidence" value="ECO:0007669"/>
    <property type="project" value="TreeGrafter"/>
</dbReference>
<evidence type="ECO:0000313" key="13">
    <source>
        <dbReference type="EnsemblMetazoa" id="XP_014258385.1"/>
    </source>
</evidence>
<dbReference type="AlphaFoldDB" id="A0A8I6S895"/>
<dbReference type="OMA" id="YHRFECQ"/>
<keyword evidence="2" id="KW-0808">Transferase</keyword>
<dbReference type="Gene3D" id="1.25.40.10">
    <property type="entry name" value="Tetratricopeptide repeat domain"/>
    <property type="match status" value="1"/>
</dbReference>
<evidence type="ECO:0000256" key="6">
    <source>
        <dbReference type="ARBA" id="ARBA00022833"/>
    </source>
</evidence>
<dbReference type="CTD" id="39414"/>
<comment type="function">
    <text evidence="7">Protein-lysine N-methyltransferase. Monomethylates PRMT5, modulating its transcriptional activity. May also act as a histone methyltransferase. Plays a critical role in cardiac development. Acts as a key epigenetic regulator of gene expression during cardiac development via its dual activities as a methyltransferase and negative regulator of HDAC1.</text>
</comment>
<evidence type="ECO:0000256" key="7">
    <source>
        <dbReference type="ARBA" id="ARBA00093423"/>
    </source>
</evidence>
<dbReference type="Pfam" id="PF01753">
    <property type="entry name" value="zf-MYND"/>
    <property type="match status" value="1"/>
</dbReference>
<dbReference type="GO" id="GO:0042051">
    <property type="term" value="P:compound eye photoreceptor development"/>
    <property type="evidence" value="ECO:0007669"/>
    <property type="project" value="TreeGrafter"/>
</dbReference>
<dbReference type="KEGG" id="clec:106671920"/>
<evidence type="ECO:0000256" key="10">
    <source>
        <dbReference type="PROSITE-ProRule" id="PRU00134"/>
    </source>
</evidence>
<dbReference type="SUPFAM" id="SSF82199">
    <property type="entry name" value="SET domain"/>
    <property type="match status" value="1"/>
</dbReference>